<dbReference type="STRING" id="60175.A0A1V6Z4X0"/>
<keyword evidence="2" id="KW-1185">Reference proteome</keyword>
<evidence type="ECO:0000313" key="1">
    <source>
        <dbReference type="EMBL" id="OQE94735.1"/>
    </source>
</evidence>
<organism evidence="1 2">
    <name type="scientific">Penicillium nalgiovense</name>
    <dbReference type="NCBI Taxonomy" id="60175"/>
    <lineage>
        <taxon>Eukaryota</taxon>
        <taxon>Fungi</taxon>
        <taxon>Dikarya</taxon>
        <taxon>Ascomycota</taxon>
        <taxon>Pezizomycotina</taxon>
        <taxon>Eurotiomycetes</taxon>
        <taxon>Eurotiomycetidae</taxon>
        <taxon>Eurotiales</taxon>
        <taxon>Aspergillaceae</taxon>
        <taxon>Penicillium</taxon>
    </lineage>
</organism>
<protein>
    <submittedName>
        <fullName evidence="1">Uncharacterized protein</fullName>
    </submittedName>
</protein>
<dbReference type="AlphaFoldDB" id="A0A1V6Z4X0"/>
<name>A0A1V6Z4X0_PENNA</name>
<gene>
    <name evidence="1" type="ORF">PENNAL_c0003G01330</name>
</gene>
<dbReference type="Proteomes" id="UP000191691">
    <property type="component" value="Unassembled WGS sequence"/>
</dbReference>
<comment type="caution">
    <text evidence="1">The sequence shown here is derived from an EMBL/GenBank/DDBJ whole genome shotgun (WGS) entry which is preliminary data.</text>
</comment>
<accession>A0A1V6Z4X0</accession>
<reference evidence="2" key="1">
    <citation type="journal article" date="2017" name="Nat. Microbiol.">
        <title>Global analysis of biosynthetic gene clusters reveals vast potential of secondary metabolite production in Penicillium species.</title>
        <authorList>
            <person name="Nielsen J.C."/>
            <person name="Grijseels S."/>
            <person name="Prigent S."/>
            <person name="Ji B."/>
            <person name="Dainat J."/>
            <person name="Nielsen K.F."/>
            <person name="Frisvad J.C."/>
            <person name="Workman M."/>
            <person name="Nielsen J."/>
        </authorList>
    </citation>
    <scope>NUCLEOTIDE SEQUENCE [LARGE SCALE GENOMIC DNA]</scope>
    <source>
        <strain evidence="2">IBT 13039</strain>
    </source>
</reference>
<evidence type="ECO:0000313" key="2">
    <source>
        <dbReference type="Proteomes" id="UP000191691"/>
    </source>
</evidence>
<proteinExistence type="predicted"/>
<dbReference type="EMBL" id="MOOB01000003">
    <property type="protein sequence ID" value="OQE94735.1"/>
    <property type="molecule type" value="Genomic_DNA"/>
</dbReference>
<sequence>MVILGKPGNFAGAIGSALNLRKLTTNIQIVAWGKITGADKKNVEARWPGWETVIKKTYGINVHETDITKIERTAKGKEPYDDEYKLTLDGSTRTLITIGVLISTDHKQTTNLHKNLHLQMDGMSAKVAFNMESSIGGIDVVGDDNNDGSTNAYHDMWSAERAVVNAHVALNKEKYLEQVPGAMVAAEGGDEELYQGQIDELH</sequence>